<keyword evidence="1" id="KW-0812">Transmembrane</keyword>
<evidence type="ECO:0008006" key="3">
    <source>
        <dbReference type="Google" id="ProtNLM"/>
    </source>
</evidence>
<evidence type="ECO:0000256" key="1">
    <source>
        <dbReference type="SAM" id="Phobius"/>
    </source>
</evidence>
<evidence type="ECO:0000313" key="2">
    <source>
        <dbReference type="EMBL" id="WTU73732.1"/>
    </source>
</evidence>
<dbReference type="EMBL" id="CP108264">
    <property type="protein sequence ID" value="WTU73732.1"/>
    <property type="molecule type" value="Genomic_DNA"/>
</dbReference>
<protein>
    <recommendedName>
        <fullName evidence="3">DUF3592 domain-containing protein</fullName>
    </recommendedName>
</protein>
<feature type="transmembrane region" description="Helical" evidence="1">
    <location>
        <begin position="6"/>
        <end position="27"/>
    </location>
</feature>
<gene>
    <name evidence="2" type="ORF">OG327_10500</name>
</gene>
<proteinExistence type="predicted"/>
<reference evidence="2" key="1">
    <citation type="submission" date="2022-10" db="EMBL/GenBank/DDBJ databases">
        <title>The complete genomes of actinobacterial strains from the NBC collection.</title>
        <authorList>
            <person name="Joergensen T.S."/>
            <person name="Alvarez Arevalo M."/>
            <person name="Sterndorff E.B."/>
            <person name="Faurdal D."/>
            <person name="Vuksanovic O."/>
            <person name="Mourched A.-S."/>
            <person name="Charusanti P."/>
            <person name="Shaw S."/>
            <person name="Blin K."/>
            <person name="Weber T."/>
        </authorList>
    </citation>
    <scope>NUCLEOTIDE SEQUENCE</scope>
    <source>
        <strain evidence="2">NBC_00049</strain>
    </source>
</reference>
<dbReference type="AlphaFoldDB" id="A0AAU2JP26"/>
<accession>A0AAU2JP26</accession>
<keyword evidence="1" id="KW-0472">Membrane</keyword>
<sequence length="158" mass="16830">MVVLTCVLIFFGFMALSSAVVLVSPILKRGRDGLQGMAELVDKGVAAEGRLVRLDPVGGGGKRQARARYEFVGPAGETAVLEWVVDVVPDMEIGHSYPIVRHPQYVSRAQPGTSADLAEEHRRGAKFVHGLKLIRLGLAGFGLLLIATAAVLIVTTEA</sequence>
<name>A0AAU2JP26_9ACTN</name>
<organism evidence="2">
    <name type="scientific">Streptomyces sp. NBC_00049</name>
    <dbReference type="NCBI Taxonomy" id="2903617"/>
    <lineage>
        <taxon>Bacteria</taxon>
        <taxon>Bacillati</taxon>
        <taxon>Actinomycetota</taxon>
        <taxon>Actinomycetes</taxon>
        <taxon>Kitasatosporales</taxon>
        <taxon>Streptomycetaceae</taxon>
        <taxon>Streptomyces</taxon>
    </lineage>
</organism>
<keyword evidence="1" id="KW-1133">Transmembrane helix</keyword>
<feature type="transmembrane region" description="Helical" evidence="1">
    <location>
        <begin position="133"/>
        <end position="154"/>
    </location>
</feature>